<organism evidence="3 4">
    <name type="scientific">Ogataea parapolymorpha (strain ATCC 26012 / BCRC 20466 / JCM 22074 / NRRL Y-7560 / DL-1)</name>
    <name type="common">Yeast</name>
    <name type="synonym">Hansenula polymorpha</name>
    <dbReference type="NCBI Taxonomy" id="871575"/>
    <lineage>
        <taxon>Eukaryota</taxon>
        <taxon>Fungi</taxon>
        <taxon>Dikarya</taxon>
        <taxon>Ascomycota</taxon>
        <taxon>Saccharomycotina</taxon>
        <taxon>Pichiomycetes</taxon>
        <taxon>Pichiales</taxon>
        <taxon>Pichiaceae</taxon>
        <taxon>Ogataea</taxon>
    </lineage>
</organism>
<dbReference type="OrthoDB" id="541883at2759"/>
<dbReference type="EMBL" id="AEOI02000003">
    <property type="protein sequence ID" value="ESX02891.1"/>
    <property type="molecule type" value="Genomic_DNA"/>
</dbReference>
<dbReference type="InterPro" id="IPR019236">
    <property type="entry name" value="APP1_cat"/>
</dbReference>
<feature type="compositionally biased region" description="Low complexity" evidence="1">
    <location>
        <begin position="146"/>
        <end position="162"/>
    </location>
</feature>
<name>W1QKT2_OGAPD</name>
<dbReference type="PANTHER" id="PTHR28208">
    <property type="entry name" value="PHOSPHATIDATE PHOSPHATASE APP1"/>
    <property type="match status" value="1"/>
</dbReference>
<dbReference type="GO" id="GO:0030479">
    <property type="term" value="C:actin cortical patch"/>
    <property type="evidence" value="ECO:0007669"/>
    <property type="project" value="TreeGrafter"/>
</dbReference>
<dbReference type="GeneID" id="25771660"/>
<feature type="region of interest" description="Disordered" evidence="1">
    <location>
        <begin position="428"/>
        <end position="469"/>
    </location>
</feature>
<dbReference type="AlphaFoldDB" id="W1QKT2"/>
<dbReference type="InterPro" id="IPR052935">
    <property type="entry name" value="Mg2+_PAP"/>
</dbReference>
<feature type="region of interest" description="Disordered" evidence="1">
    <location>
        <begin position="122"/>
        <end position="166"/>
    </location>
</feature>
<dbReference type="GO" id="GO:0008195">
    <property type="term" value="F:phosphatidate phosphatase activity"/>
    <property type="evidence" value="ECO:0007669"/>
    <property type="project" value="InterPro"/>
</dbReference>
<feature type="domain" description="Phosphatidate phosphatase APP1 catalytic" evidence="2">
    <location>
        <begin position="248"/>
        <end position="398"/>
    </location>
</feature>
<dbReference type="eggNOG" id="ENOG502QT5E">
    <property type="taxonomic scope" value="Eukaryota"/>
</dbReference>
<dbReference type="OMA" id="PWIVAND"/>
<dbReference type="RefSeq" id="XP_013937302.1">
    <property type="nucleotide sequence ID" value="XM_014081827.1"/>
</dbReference>
<evidence type="ECO:0000256" key="1">
    <source>
        <dbReference type="SAM" id="MobiDB-lite"/>
    </source>
</evidence>
<dbReference type="KEGG" id="opa:HPODL_02205"/>
<gene>
    <name evidence="3" type="ORF">HPODL_02205</name>
</gene>
<keyword evidence="4" id="KW-1185">Reference proteome</keyword>
<protein>
    <recommendedName>
        <fullName evidence="2">Phosphatidate phosphatase APP1 catalytic domain-containing protein</fullName>
    </recommendedName>
</protein>
<dbReference type="PANTHER" id="PTHR28208:SF3">
    <property type="entry name" value="PHOSPHATIDATE PHOSPHATASE APP1"/>
    <property type="match status" value="1"/>
</dbReference>
<feature type="compositionally biased region" description="Polar residues" evidence="1">
    <location>
        <begin position="539"/>
        <end position="552"/>
    </location>
</feature>
<evidence type="ECO:0000313" key="4">
    <source>
        <dbReference type="Proteomes" id="UP000008673"/>
    </source>
</evidence>
<dbReference type="Proteomes" id="UP000008673">
    <property type="component" value="Unassembled WGS sequence"/>
</dbReference>
<evidence type="ECO:0000313" key="3">
    <source>
        <dbReference type="EMBL" id="ESX02891.1"/>
    </source>
</evidence>
<proteinExistence type="predicted"/>
<feature type="compositionally biased region" description="Basic and acidic residues" evidence="1">
    <location>
        <begin position="455"/>
        <end position="469"/>
    </location>
</feature>
<feature type="compositionally biased region" description="Polar residues" evidence="1">
    <location>
        <begin position="506"/>
        <end position="515"/>
    </location>
</feature>
<accession>W1QKT2</accession>
<dbReference type="HOGENOM" id="CLU_022324_0_0_1"/>
<feature type="region of interest" description="Disordered" evidence="1">
    <location>
        <begin position="489"/>
        <end position="557"/>
    </location>
</feature>
<sequence length="604" mass="67675">MENPRKPVAPGPSEDERASTVLNMGKRRIMNAFRSTKESPYFKSITTAIQQNFIYDEEQAANLAAQVPDDAQILLYRTYTRYMNGEFVTDVSGCIFCPGVMNRKNKLMMSLVHRLSKSNVSSSTVNQIETELEDSLTHPDTKGPDSDTASTVSSGSQSTDSSPAHDTIRDRMQGIMARTIPKTPLNITLYSDDQTDSLLGANLYTDSVGAFNISVASSYKPSFISVSSVDNPNITQTQGANVIGSKGVSVITDIDDTVRITGVLGDKRELFRNVFAKEFSECEIPRVANWLQQLKFKYHCPIHYVSNSPWQIYNIVSGFMDYVGLPVDSISLRQYSGNLIASFTMPSAERKKDSLIKLFKDFPNRKFILIGDAGEQDVEAYAQLVKLFPKQVLAVYIRALNGAFSSNGDDVKVLKELQSILALRNPDTDAKKKKFSPIPPPKPKVLQGEPLKSTDSSKDHRSYRDTLRSPKLHREFIKTQISNTLSHSADYIPLDAPPLPKRSYMRSDNSLSNTKSPSPSPPPVPRRPTDSMRYAPHSPTKSFSFSQQQAESPSDEYAFDRKKELWKERVYHVVSEYPPEVDFRFWWDAADVMEASFSAIKTAE</sequence>
<feature type="compositionally biased region" description="Basic and acidic residues" evidence="1">
    <location>
        <begin position="135"/>
        <end position="145"/>
    </location>
</feature>
<reference evidence="3 4" key="1">
    <citation type="journal article" date="2013" name="BMC Genomics">
        <title>Genome sequence and analysis of methylotrophic yeast Hansenula polymorpha DL1.</title>
        <authorList>
            <person name="Ravin N.V."/>
            <person name="Eldarov M.A."/>
            <person name="Kadnikov V.V."/>
            <person name="Beletsky A.V."/>
            <person name="Schneider J."/>
            <person name="Mardanova E.S."/>
            <person name="Smekalova E.M."/>
            <person name="Zvereva M.I."/>
            <person name="Dontsova O.A."/>
            <person name="Mardanov A.V."/>
            <person name="Skryabin K.G."/>
        </authorList>
    </citation>
    <scope>NUCLEOTIDE SEQUENCE [LARGE SCALE GENOMIC DNA]</scope>
    <source>
        <strain evidence="4">ATCC 26012 / BCRC 20466 / JCM 22074 / NRRL Y-7560 / DL-1</strain>
    </source>
</reference>
<dbReference type="STRING" id="871575.W1QKT2"/>
<comment type="caution">
    <text evidence="3">The sequence shown here is derived from an EMBL/GenBank/DDBJ whole genome shotgun (WGS) entry which is preliminary data.</text>
</comment>
<dbReference type="Pfam" id="PF09949">
    <property type="entry name" value="APP1_cat"/>
    <property type="match status" value="1"/>
</dbReference>
<evidence type="ECO:0000259" key="2">
    <source>
        <dbReference type="Pfam" id="PF09949"/>
    </source>
</evidence>